<accession>A0ABR1UWI0</accession>
<evidence type="ECO:0000259" key="1">
    <source>
        <dbReference type="PROSITE" id="PS50181"/>
    </source>
</evidence>
<evidence type="ECO:0000313" key="3">
    <source>
        <dbReference type="Proteomes" id="UP001446871"/>
    </source>
</evidence>
<dbReference type="PROSITE" id="PS50181">
    <property type="entry name" value="FBOX"/>
    <property type="match status" value="1"/>
</dbReference>
<protein>
    <recommendedName>
        <fullName evidence="1">F-box domain-containing protein</fullName>
    </recommendedName>
</protein>
<dbReference type="Proteomes" id="UP001446871">
    <property type="component" value="Unassembled WGS sequence"/>
</dbReference>
<keyword evidence="3" id="KW-1185">Reference proteome</keyword>
<feature type="domain" description="F-box" evidence="1">
    <location>
        <begin position="1"/>
        <end position="41"/>
    </location>
</feature>
<reference evidence="2 3" key="1">
    <citation type="submission" date="2023-01" db="EMBL/GenBank/DDBJ databases">
        <title>Analysis of 21 Apiospora genomes using comparative genomics revels a genus with tremendous synthesis potential of carbohydrate active enzymes and secondary metabolites.</title>
        <authorList>
            <person name="Sorensen T."/>
        </authorList>
    </citation>
    <scope>NUCLEOTIDE SEQUENCE [LARGE SCALE GENOMIC DNA]</scope>
    <source>
        <strain evidence="2 3">CBS 83171</strain>
    </source>
</reference>
<name>A0ABR1UWI0_9PEZI</name>
<comment type="caution">
    <text evidence="2">The sequence shown here is derived from an EMBL/GenBank/DDBJ whole genome shotgun (WGS) entry which is preliminary data.</text>
</comment>
<organism evidence="2 3">
    <name type="scientific">Apiospora saccharicola</name>
    <dbReference type="NCBI Taxonomy" id="335842"/>
    <lineage>
        <taxon>Eukaryota</taxon>
        <taxon>Fungi</taxon>
        <taxon>Dikarya</taxon>
        <taxon>Ascomycota</taxon>
        <taxon>Pezizomycotina</taxon>
        <taxon>Sordariomycetes</taxon>
        <taxon>Xylariomycetidae</taxon>
        <taxon>Amphisphaeriales</taxon>
        <taxon>Apiosporaceae</taxon>
        <taxon>Apiospora</taxon>
    </lineage>
</organism>
<evidence type="ECO:0000313" key="2">
    <source>
        <dbReference type="EMBL" id="KAK8063265.1"/>
    </source>
</evidence>
<gene>
    <name evidence="2" type="ORF">PG996_007917</name>
</gene>
<dbReference type="InterPro" id="IPR001810">
    <property type="entry name" value="F-box_dom"/>
</dbReference>
<proteinExistence type="predicted"/>
<sequence>MPVEIIRNIGEYLTMRNINSLRSTCKNIHASLVGQFYFERQVEWELSFDAVRQWLVEHQDDIQKIVKFTRNDIASWPESRAERYASNDSDGAQILFKFLDQCIDVWGAGILYFTFSVFDTFWDPSLVKLLPKYHREGSLINRAIRSNHDTRVLEQIINAYSVKYKASLDGLKEPQARRRFAGYILKNDLPLSSWRVQKTGSTSWSS</sequence>
<dbReference type="EMBL" id="JAQQWM010000005">
    <property type="protein sequence ID" value="KAK8063265.1"/>
    <property type="molecule type" value="Genomic_DNA"/>
</dbReference>